<feature type="non-terminal residue" evidence="1">
    <location>
        <position position="60"/>
    </location>
</feature>
<organism evidence="1">
    <name type="scientific">marine sediment metagenome</name>
    <dbReference type="NCBI Taxonomy" id="412755"/>
    <lineage>
        <taxon>unclassified sequences</taxon>
        <taxon>metagenomes</taxon>
        <taxon>ecological metagenomes</taxon>
    </lineage>
</organism>
<sequence length="60" mass="7028">MNLRKSLKLWRQAKEIIPGGTQLLSKRPEMFLPNQWPSYYSKATGIEVWDLDGNKFIDMS</sequence>
<comment type="caution">
    <text evidence="1">The sequence shown here is derived from an EMBL/GenBank/DDBJ whole genome shotgun (WGS) entry which is preliminary data.</text>
</comment>
<name>X1JTX3_9ZZZZ</name>
<dbReference type="SUPFAM" id="SSF53383">
    <property type="entry name" value="PLP-dependent transferases"/>
    <property type="match status" value="1"/>
</dbReference>
<dbReference type="InterPro" id="IPR015422">
    <property type="entry name" value="PyrdxlP-dep_Trfase_small"/>
</dbReference>
<protein>
    <recommendedName>
        <fullName evidence="2">Aspartate aminotransferase family protein</fullName>
    </recommendedName>
</protein>
<dbReference type="InterPro" id="IPR015424">
    <property type="entry name" value="PyrdxlP-dep_Trfase"/>
</dbReference>
<proteinExistence type="predicted"/>
<dbReference type="EMBL" id="BARU01042148">
    <property type="protein sequence ID" value="GAH81724.1"/>
    <property type="molecule type" value="Genomic_DNA"/>
</dbReference>
<evidence type="ECO:0008006" key="2">
    <source>
        <dbReference type="Google" id="ProtNLM"/>
    </source>
</evidence>
<dbReference type="AlphaFoldDB" id="X1JTX3"/>
<evidence type="ECO:0000313" key="1">
    <source>
        <dbReference type="EMBL" id="GAH81724.1"/>
    </source>
</evidence>
<dbReference type="Gene3D" id="3.90.1150.10">
    <property type="entry name" value="Aspartate Aminotransferase, domain 1"/>
    <property type="match status" value="1"/>
</dbReference>
<gene>
    <name evidence="1" type="ORF">S03H2_64825</name>
</gene>
<accession>X1JTX3</accession>
<reference evidence="1" key="1">
    <citation type="journal article" date="2014" name="Front. Microbiol.">
        <title>High frequency of phylogenetically diverse reductive dehalogenase-homologous genes in deep subseafloor sedimentary metagenomes.</title>
        <authorList>
            <person name="Kawai M."/>
            <person name="Futagami T."/>
            <person name="Toyoda A."/>
            <person name="Takaki Y."/>
            <person name="Nishi S."/>
            <person name="Hori S."/>
            <person name="Arai W."/>
            <person name="Tsubouchi T."/>
            <person name="Morono Y."/>
            <person name="Uchiyama I."/>
            <person name="Ito T."/>
            <person name="Fujiyama A."/>
            <person name="Inagaki F."/>
            <person name="Takami H."/>
        </authorList>
    </citation>
    <scope>NUCLEOTIDE SEQUENCE</scope>
    <source>
        <strain evidence="1">Expedition CK06-06</strain>
    </source>
</reference>